<dbReference type="SUPFAM" id="SSF82771">
    <property type="entry name" value="GIY-YIG endonuclease"/>
    <property type="match status" value="1"/>
</dbReference>
<dbReference type="InterPro" id="IPR035901">
    <property type="entry name" value="GIY-YIG_endonuc_sf"/>
</dbReference>
<sequence length="90" mass="10747">MKPWFLYIIQCRDKSLYTGITTDVKRRFHEHGHVPKKAARFLRGKGPLQLVFKKKIGARSLALRTEYRVKQLSRTNKQRLIQRKIKIKDI</sequence>
<evidence type="ECO:0000259" key="2">
    <source>
        <dbReference type="PROSITE" id="PS50164"/>
    </source>
</evidence>
<evidence type="ECO:0000256" key="1">
    <source>
        <dbReference type="ARBA" id="ARBA00007435"/>
    </source>
</evidence>
<dbReference type="InterPro" id="IPR050190">
    <property type="entry name" value="UPF0213_domain"/>
</dbReference>
<proteinExistence type="inferred from homology"/>
<dbReference type="Pfam" id="PF01541">
    <property type="entry name" value="GIY-YIG"/>
    <property type="match status" value="1"/>
</dbReference>
<dbReference type="AlphaFoldDB" id="A0A1F7FLI8"/>
<reference evidence="3 4" key="1">
    <citation type="journal article" date="2016" name="Nat. Commun.">
        <title>Thousands of microbial genomes shed light on interconnected biogeochemical processes in an aquifer system.</title>
        <authorList>
            <person name="Anantharaman K."/>
            <person name="Brown C.T."/>
            <person name="Hug L.A."/>
            <person name="Sharon I."/>
            <person name="Castelle C.J."/>
            <person name="Probst A.J."/>
            <person name="Thomas B.C."/>
            <person name="Singh A."/>
            <person name="Wilkins M.J."/>
            <person name="Karaoz U."/>
            <person name="Brodie E.L."/>
            <person name="Williams K.H."/>
            <person name="Hubbard S.S."/>
            <person name="Banfield J.F."/>
        </authorList>
    </citation>
    <scope>NUCLEOTIDE SEQUENCE [LARGE SCALE GENOMIC DNA]</scope>
</reference>
<evidence type="ECO:0000313" key="3">
    <source>
        <dbReference type="EMBL" id="OGK07508.1"/>
    </source>
</evidence>
<dbReference type="Gene3D" id="3.40.1440.10">
    <property type="entry name" value="GIY-YIG endonuclease"/>
    <property type="match status" value="1"/>
</dbReference>
<feature type="domain" description="GIY-YIG" evidence="2">
    <location>
        <begin position="2"/>
        <end position="79"/>
    </location>
</feature>
<evidence type="ECO:0000313" key="4">
    <source>
        <dbReference type="Proteomes" id="UP000179243"/>
    </source>
</evidence>
<dbReference type="Proteomes" id="UP000179243">
    <property type="component" value="Unassembled WGS sequence"/>
</dbReference>
<accession>A0A1F7FLI8</accession>
<organism evidence="3 4">
    <name type="scientific">Candidatus Raymondbacteria bacterium RIFOXYD12_FULL_49_13</name>
    <dbReference type="NCBI Taxonomy" id="1817890"/>
    <lineage>
        <taxon>Bacteria</taxon>
        <taxon>Raymondiibacteriota</taxon>
    </lineage>
</organism>
<dbReference type="PANTHER" id="PTHR34477">
    <property type="entry name" value="UPF0213 PROTEIN YHBQ"/>
    <property type="match status" value="1"/>
</dbReference>
<gene>
    <name evidence="3" type="ORF">A2519_16745</name>
</gene>
<dbReference type="InterPro" id="IPR000305">
    <property type="entry name" value="GIY-YIG_endonuc"/>
</dbReference>
<dbReference type="EMBL" id="MFYX01000005">
    <property type="protein sequence ID" value="OGK07508.1"/>
    <property type="molecule type" value="Genomic_DNA"/>
</dbReference>
<comment type="caution">
    <text evidence="3">The sequence shown here is derived from an EMBL/GenBank/DDBJ whole genome shotgun (WGS) entry which is preliminary data.</text>
</comment>
<dbReference type="PROSITE" id="PS50164">
    <property type="entry name" value="GIY_YIG"/>
    <property type="match status" value="1"/>
</dbReference>
<comment type="similarity">
    <text evidence="1">Belongs to the UPF0213 family.</text>
</comment>
<dbReference type="CDD" id="cd10456">
    <property type="entry name" value="GIY-YIG_UPF0213"/>
    <property type="match status" value="1"/>
</dbReference>
<protein>
    <recommendedName>
        <fullName evidence="2">GIY-YIG domain-containing protein</fullName>
    </recommendedName>
</protein>
<dbReference type="PANTHER" id="PTHR34477:SF1">
    <property type="entry name" value="UPF0213 PROTEIN YHBQ"/>
    <property type="match status" value="1"/>
</dbReference>
<name>A0A1F7FLI8_UNCRA</name>